<organism evidence="1 2">
    <name type="scientific">Flavobacterium johnsoniae</name>
    <name type="common">Cytophaga johnsonae</name>
    <dbReference type="NCBI Taxonomy" id="986"/>
    <lineage>
        <taxon>Bacteria</taxon>
        <taxon>Pseudomonadati</taxon>
        <taxon>Bacteroidota</taxon>
        <taxon>Flavobacteriia</taxon>
        <taxon>Flavobacteriales</taxon>
        <taxon>Flavobacteriaceae</taxon>
        <taxon>Flavobacterium</taxon>
    </lineage>
</organism>
<dbReference type="Proteomes" id="UP000184112">
    <property type="component" value="Unassembled WGS sequence"/>
</dbReference>
<dbReference type="OMA" id="YPCESTI"/>
<name>A0A1M5SW54_FLAJO</name>
<evidence type="ECO:0008006" key="3">
    <source>
        <dbReference type="Google" id="ProtNLM"/>
    </source>
</evidence>
<reference evidence="1 2" key="1">
    <citation type="submission" date="2016-11" db="EMBL/GenBank/DDBJ databases">
        <authorList>
            <person name="Jaros S."/>
            <person name="Januszkiewicz K."/>
            <person name="Wedrychowicz H."/>
        </authorList>
    </citation>
    <scope>NUCLEOTIDE SEQUENCE [LARGE SCALE GENOMIC DNA]</scope>
    <source>
        <strain evidence="1 2">DSM 6792</strain>
    </source>
</reference>
<evidence type="ECO:0000313" key="1">
    <source>
        <dbReference type="EMBL" id="SHH42488.1"/>
    </source>
</evidence>
<proteinExistence type="predicted"/>
<protein>
    <recommendedName>
        <fullName evidence="3">Lipocalin-like domain-containing protein</fullName>
    </recommendedName>
</protein>
<evidence type="ECO:0000313" key="2">
    <source>
        <dbReference type="Proteomes" id="UP000184112"/>
    </source>
</evidence>
<dbReference type="AlphaFoldDB" id="A0A1M5SW54"/>
<dbReference type="EMBL" id="FQWH01000010">
    <property type="protein sequence ID" value="SHH42488.1"/>
    <property type="molecule type" value="Genomic_DNA"/>
</dbReference>
<sequence>MLGIKLFFVSFSYLIINHKIMKNSKLFIFGLALAAVLMISCSKGRNKLINSWKITAVEPKIPMSDSLKTVILTDGTLTFTKDGHVTGYLTREITNGTYALTKGGKSLVIKDEVGTPYPCESTITSDQLILDSKEVKLTLKKIE</sequence>
<accession>A0A1M5SW54</accession>
<gene>
    <name evidence="1" type="ORF">SAMN05444388_110153</name>
</gene>